<dbReference type="InterPro" id="IPR000719">
    <property type="entry name" value="Prot_kinase_dom"/>
</dbReference>
<dbReference type="InterPro" id="IPR011009">
    <property type="entry name" value="Kinase-like_dom_sf"/>
</dbReference>
<dbReference type="PROSITE" id="PS50011">
    <property type="entry name" value="PROTEIN_KINASE_DOM"/>
    <property type="match status" value="1"/>
</dbReference>
<dbReference type="Proteomes" id="UP000219338">
    <property type="component" value="Unassembled WGS sequence"/>
</dbReference>
<evidence type="ECO:0000259" key="9">
    <source>
        <dbReference type="PROSITE" id="PS51285"/>
    </source>
</evidence>
<evidence type="ECO:0000256" key="1">
    <source>
        <dbReference type="ARBA" id="ARBA00022527"/>
    </source>
</evidence>
<sequence length="495" mass="56311">MSRSLSLLLSPFPLPSPAYDPLPSPCPFFIPALLDSPSFISRGPIFIRSQRLASAKSLPLLPLRLISTCCILKRGSDELSWAESVADHRCDSPIDFDGEVTLFHFVLLRCVGKGAFGKVRVVQHKQTRDLYALKYINKAKCVKMKAVPNVIQERRLLEEVDHPFIVNLRYAFQDDENCFFVLDLMLGGDLRFHLERLGSLEEDVVRFYVAQLSDIKPDNILLDEKGNAHLTDFNIAVHFSERRLNGVAGSMAYMAPEILAKRGYTCHVDWWSLGVCAYELLFGRRPFRGRTNGDLTYSITKDPLKWPEDAEKKCSRPGMLVLKGLLDRDTSRRFGCKPDGEGYQELRRHPWFKSIDWDTLETKEQIPPFVPDAKKANFDASHELEELLLEDNPLKAKARKANQDNLSAEMRQMEDQFTSYDFKKMQRRSYYPHNQHLVSMATATSSGVASSRPTTPANELRVDSGITINNSIDIPTPDTDGIPHDKELPSEKDYR</sequence>
<dbReference type="PANTHER" id="PTHR24355:SF30">
    <property type="entry name" value="SERINE_THREONINE-PROTEIN KINASE 32B ISOFORM X1"/>
    <property type="match status" value="1"/>
</dbReference>
<dbReference type="PROSITE" id="PS00107">
    <property type="entry name" value="PROTEIN_KINASE_ATP"/>
    <property type="match status" value="1"/>
</dbReference>
<proteinExistence type="predicted"/>
<feature type="compositionally biased region" description="Basic and acidic residues" evidence="7">
    <location>
        <begin position="481"/>
        <end position="495"/>
    </location>
</feature>
<dbReference type="GO" id="GO:0001664">
    <property type="term" value="F:G protein-coupled receptor binding"/>
    <property type="evidence" value="ECO:0007669"/>
    <property type="project" value="TreeGrafter"/>
</dbReference>
<name>A0A284R4M6_ARMOS</name>
<dbReference type="SMART" id="SM00220">
    <property type="entry name" value="S_TKc"/>
    <property type="match status" value="1"/>
</dbReference>
<protein>
    <submittedName>
        <fullName evidence="10">Related to serine/threonine protein kinase</fullName>
    </submittedName>
</protein>
<dbReference type="Pfam" id="PF00069">
    <property type="entry name" value="Pkinase"/>
    <property type="match status" value="1"/>
</dbReference>
<dbReference type="InterPro" id="IPR000961">
    <property type="entry name" value="AGC-kinase_C"/>
</dbReference>
<dbReference type="GO" id="GO:0005524">
    <property type="term" value="F:ATP binding"/>
    <property type="evidence" value="ECO:0007669"/>
    <property type="project" value="UniProtKB-UniRule"/>
</dbReference>
<dbReference type="OrthoDB" id="354826at2759"/>
<feature type="domain" description="Protein kinase" evidence="8">
    <location>
        <begin position="105"/>
        <end position="352"/>
    </location>
</feature>
<keyword evidence="11" id="KW-1185">Reference proteome</keyword>
<gene>
    <name evidence="10" type="ORF">ARMOST_07031</name>
</gene>
<dbReference type="GO" id="GO:0007186">
    <property type="term" value="P:G protein-coupled receptor signaling pathway"/>
    <property type="evidence" value="ECO:0007669"/>
    <property type="project" value="TreeGrafter"/>
</dbReference>
<feature type="region of interest" description="Disordered" evidence="7">
    <location>
        <begin position="447"/>
        <end position="495"/>
    </location>
</feature>
<dbReference type="GO" id="GO:0004703">
    <property type="term" value="F:G protein-coupled receptor kinase activity"/>
    <property type="evidence" value="ECO:0007669"/>
    <property type="project" value="TreeGrafter"/>
</dbReference>
<feature type="compositionally biased region" description="Polar residues" evidence="7">
    <location>
        <begin position="447"/>
        <end position="457"/>
    </location>
</feature>
<dbReference type="Gene3D" id="1.10.510.10">
    <property type="entry name" value="Transferase(Phosphotransferase) domain 1"/>
    <property type="match status" value="1"/>
</dbReference>
<keyword evidence="2" id="KW-0808">Transferase</keyword>
<dbReference type="EMBL" id="FUEG01000004">
    <property type="protein sequence ID" value="SJL03674.1"/>
    <property type="molecule type" value="Genomic_DNA"/>
</dbReference>
<evidence type="ECO:0000256" key="5">
    <source>
        <dbReference type="ARBA" id="ARBA00022840"/>
    </source>
</evidence>
<evidence type="ECO:0000256" key="7">
    <source>
        <dbReference type="SAM" id="MobiDB-lite"/>
    </source>
</evidence>
<dbReference type="FunFam" id="3.30.200.20:FF:000354">
    <property type="entry name" value="AGC/YANK protein kinase"/>
    <property type="match status" value="1"/>
</dbReference>
<reference evidence="11" key="1">
    <citation type="journal article" date="2017" name="Nat. Ecol. Evol.">
        <title>Genome expansion and lineage-specific genetic innovations in the forest pathogenic fungi Armillaria.</title>
        <authorList>
            <person name="Sipos G."/>
            <person name="Prasanna A.N."/>
            <person name="Walter M.C."/>
            <person name="O'Connor E."/>
            <person name="Balint B."/>
            <person name="Krizsan K."/>
            <person name="Kiss B."/>
            <person name="Hess J."/>
            <person name="Varga T."/>
            <person name="Slot J."/>
            <person name="Riley R."/>
            <person name="Boka B."/>
            <person name="Rigling D."/>
            <person name="Barry K."/>
            <person name="Lee J."/>
            <person name="Mihaltcheva S."/>
            <person name="LaButti K."/>
            <person name="Lipzen A."/>
            <person name="Waldron R."/>
            <person name="Moloney N.M."/>
            <person name="Sperisen C."/>
            <person name="Kredics L."/>
            <person name="Vagvoelgyi C."/>
            <person name="Patrignani A."/>
            <person name="Fitzpatrick D."/>
            <person name="Nagy I."/>
            <person name="Doyle S."/>
            <person name="Anderson J.B."/>
            <person name="Grigoriev I.V."/>
            <person name="Gueldener U."/>
            <person name="Muensterkoetter M."/>
            <person name="Nagy L.G."/>
        </authorList>
    </citation>
    <scope>NUCLEOTIDE SEQUENCE [LARGE SCALE GENOMIC DNA]</scope>
    <source>
        <strain evidence="11">C18/9</strain>
    </source>
</reference>
<evidence type="ECO:0000313" key="11">
    <source>
        <dbReference type="Proteomes" id="UP000219338"/>
    </source>
</evidence>
<organism evidence="10 11">
    <name type="scientific">Armillaria ostoyae</name>
    <name type="common">Armillaria root rot fungus</name>
    <dbReference type="NCBI Taxonomy" id="47428"/>
    <lineage>
        <taxon>Eukaryota</taxon>
        <taxon>Fungi</taxon>
        <taxon>Dikarya</taxon>
        <taxon>Basidiomycota</taxon>
        <taxon>Agaricomycotina</taxon>
        <taxon>Agaricomycetes</taxon>
        <taxon>Agaricomycetidae</taxon>
        <taxon>Agaricales</taxon>
        <taxon>Marasmiineae</taxon>
        <taxon>Physalacriaceae</taxon>
        <taxon>Armillaria</taxon>
    </lineage>
</organism>
<dbReference type="PANTHER" id="PTHR24355">
    <property type="entry name" value="G PROTEIN-COUPLED RECEPTOR KINASE/RIBOSOMAL PROTEIN S6 KINASE"/>
    <property type="match status" value="1"/>
</dbReference>
<dbReference type="OMA" id="HFILLRC"/>
<keyword evidence="1 10" id="KW-0723">Serine/threonine-protein kinase</keyword>
<dbReference type="GO" id="GO:0009966">
    <property type="term" value="P:regulation of signal transduction"/>
    <property type="evidence" value="ECO:0007669"/>
    <property type="project" value="TreeGrafter"/>
</dbReference>
<accession>A0A284R4M6</accession>
<dbReference type="PROSITE" id="PS51285">
    <property type="entry name" value="AGC_KINASE_CTER"/>
    <property type="match status" value="1"/>
</dbReference>
<dbReference type="Gene3D" id="3.30.200.20">
    <property type="entry name" value="Phosphorylase Kinase, domain 1"/>
    <property type="match status" value="1"/>
</dbReference>
<feature type="binding site" evidence="6">
    <location>
        <position position="134"/>
    </location>
    <ligand>
        <name>ATP</name>
        <dbReference type="ChEBI" id="CHEBI:30616"/>
    </ligand>
</feature>
<keyword evidence="4 10" id="KW-0418">Kinase</keyword>
<keyword evidence="5 6" id="KW-0067">ATP-binding</keyword>
<evidence type="ECO:0000256" key="2">
    <source>
        <dbReference type="ARBA" id="ARBA00022679"/>
    </source>
</evidence>
<dbReference type="InterPro" id="IPR017441">
    <property type="entry name" value="Protein_kinase_ATP_BS"/>
</dbReference>
<evidence type="ECO:0000256" key="6">
    <source>
        <dbReference type="PROSITE-ProRule" id="PRU10141"/>
    </source>
</evidence>
<evidence type="ECO:0000259" key="8">
    <source>
        <dbReference type="PROSITE" id="PS50011"/>
    </source>
</evidence>
<dbReference type="AlphaFoldDB" id="A0A284R4M6"/>
<evidence type="ECO:0000256" key="4">
    <source>
        <dbReference type="ARBA" id="ARBA00022777"/>
    </source>
</evidence>
<evidence type="ECO:0000256" key="3">
    <source>
        <dbReference type="ARBA" id="ARBA00022741"/>
    </source>
</evidence>
<keyword evidence="3 6" id="KW-0547">Nucleotide-binding</keyword>
<dbReference type="SUPFAM" id="SSF56112">
    <property type="entry name" value="Protein kinase-like (PK-like)"/>
    <property type="match status" value="1"/>
</dbReference>
<feature type="domain" description="AGC-kinase C-terminal" evidence="9">
    <location>
        <begin position="353"/>
        <end position="432"/>
    </location>
</feature>
<dbReference type="STRING" id="47428.A0A284R4M6"/>
<evidence type="ECO:0000313" key="10">
    <source>
        <dbReference type="EMBL" id="SJL03674.1"/>
    </source>
</evidence>